<dbReference type="InParanoid" id="A0A286UI61"/>
<dbReference type="EMBL" id="NBII01000004">
    <property type="protein sequence ID" value="PAV19292.1"/>
    <property type="molecule type" value="Genomic_DNA"/>
</dbReference>
<proteinExistence type="predicted"/>
<dbReference type="AlphaFoldDB" id="A0A286UI61"/>
<keyword evidence="2" id="KW-1185">Reference proteome</keyword>
<sequence>MLAQLLLGPEFPNTYSESISSIFKSGGSPAIFLSGLGLFITEGISVSLGAKNVSSVILVISLKPSPSSILLDFLTPNNPWASVHFSSKSSGTSGLRGIGRDCPSPGVLFELVITQKGAVYCHCSTHWEIYEGNIDSTTCKEPVDVFTGQDRARAVVDTVIKKPTRSRQNRRVVLLPESTQYFVPIFIIT</sequence>
<gene>
    <name evidence="1" type="ORF">PNOK_0422600</name>
</gene>
<protein>
    <submittedName>
        <fullName evidence="1">Uncharacterized protein</fullName>
    </submittedName>
</protein>
<evidence type="ECO:0000313" key="1">
    <source>
        <dbReference type="EMBL" id="PAV19292.1"/>
    </source>
</evidence>
<name>A0A286UI61_9AGAM</name>
<evidence type="ECO:0000313" key="2">
    <source>
        <dbReference type="Proteomes" id="UP000217199"/>
    </source>
</evidence>
<organism evidence="1 2">
    <name type="scientific">Pyrrhoderma noxium</name>
    <dbReference type="NCBI Taxonomy" id="2282107"/>
    <lineage>
        <taxon>Eukaryota</taxon>
        <taxon>Fungi</taxon>
        <taxon>Dikarya</taxon>
        <taxon>Basidiomycota</taxon>
        <taxon>Agaricomycotina</taxon>
        <taxon>Agaricomycetes</taxon>
        <taxon>Hymenochaetales</taxon>
        <taxon>Hymenochaetaceae</taxon>
        <taxon>Pyrrhoderma</taxon>
    </lineage>
</organism>
<comment type="caution">
    <text evidence="1">The sequence shown here is derived from an EMBL/GenBank/DDBJ whole genome shotgun (WGS) entry which is preliminary data.</text>
</comment>
<accession>A0A286UI61</accession>
<reference evidence="1 2" key="1">
    <citation type="journal article" date="2017" name="Mol. Ecol.">
        <title>Comparative and population genomic landscape of Phellinus noxius: A hypervariable fungus causing root rot in trees.</title>
        <authorList>
            <person name="Chung C.L."/>
            <person name="Lee T.J."/>
            <person name="Akiba M."/>
            <person name="Lee H.H."/>
            <person name="Kuo T.H."/>
            <person name="Liu D."/>
            <person name="Ke H.M."/>
            <person name="Yokoi T."/>
            <person name="Roa M.B."/>
            <person name="Lu M.J."/>
            <person name="Chang Y.Y."/>
            <person name="Ann P.J."/>
            <person name="Tsai J.N."/>
            <person name="Chen C.Y."/>
            <person name="Tzean S.S."/>
            <person name="Ota Y."/>
            <person name="Hattori T."/>
            <person name="Sahashi N."/>
            <person name="Liou R.F."/>
            <person name="Kikuchi T."/>
            <person name="Tsai I.J."/>
        </authorList>
    </citation>
    <scope>NUCLEOTIDE SEQUENCE [LARGE SCALE GENOMIC DNA]</scope>
    <source>
        <strain evidence="1 2">FFPRI411160</strain>
    </source>
</reference>
<dbReference type="Proteomes" id="UP000217199">
    <property type="component" value="Unassembled WGS sequence"/>
</dbReference>